<dbReference type="GO" id="GO:0043565">
    <property type="term" value="F:sequence-specific DNA binding"/>
    <property type="evidence" value="ECO:0007669"/>
    <property type="project" value="InterPro"/>
</dbReference>
<comment type="caution">
    <text evidence="4">The sequence shown here is derived from an EMBL/GenBank/DDBJ whole genome shotgun (WGS) entry which is preliminary data.</text>
</comment>
<keyword evidence="1" id="KW-0479">Metal-binding</keyword>
<feature type="region of interest" description="Disordered" evidence="2">
    <location>
        <begin position="730"/>
        <end position="779"/>
    </location>
</feature>
<feature type="compositionally biased region" description="Low complexity" evidence="2">
    <location>
        <begin position="1116"/>
        <end position="1131"/>
    </location>
</feature>
<feature type="region of interest" description="Disordered" evidence="2">
    <location>
        <begin position="364"/>
        <end position="554"/>
    </location>
</feature>
<feature type="compositionally biased region" description="Acidic residues" evidence="2">
    <location>
        <begin position="412"/>
        <end position="422"/>
    </location>
</feature>
<reference evidence="4" key="1">
    <citation type="journal article" date="2022" name="G3 (Bethesda)">
        <title>High quality genome of the basidiomycete yeast Dioszegia hungarica PDD-24b-2 isolated from cloud water.</title>
        <authorList>
            <person name="Jarrige D."/>
            <person name="Haridas S."/>
            <person name="Bleykasten-Grosshans C."/>
            <person name="Joly M."/>
            <person name="Nadalig T."/>
            <person name="Sancelme M."/>
            <person name="Vuilleumier S."/>
            <person name="Grigoriev I.V."/>
            <person name="Amato P."/>
            <person name="Bringel F."/>
        </authorList>
    </citation>
    <scope>NUCLEOTIDE SEQUENCE</scope>
    <source>
        <strain evidence="4">PDD-24b-2</strain>
    </source>
</reference>
<evidence type="ECO:0000259" key="3">
    <source>
        <dbReference type="PROSITE" id="PS50114"/>
    </source>
</evidence>
<feature type="compositionally biased region" description="Pro residues" evidence="2">
    <location>
        <begin position="670"/>
        <end position="700"/>
    </location>
</feature>
<feature type="region of interest" description="Disordered" evidence="2">
    <location>
        <begin position="1082"/>
        <end position="1174"/>
    </location>
</feature>
<dbReference type="AlphaFoldDB" id="A0AA38H6T1"/>
<feature type="region of interest" description="Disordered" evidence="2">
    <location>
        <begin position="995"/>
        <end position="1047"/>
    </location>
</feature>
<dbReference type="EMBL" id="JAKWFO010000005">
    <property type="protein sequence ID" value="KAI9635185.1"/>
    <property type="molecule type" value="Genomic_DNA"/>
</dbReference>
<dbReference type="PROSITE" id="PS50114">
    <property type="entry name" value="GATA_ZN_FINGER_2"/>
    <property type="match status" value="1"/>
</dbReference>
<organism evidence="4 5">
    <name type="scientific">Dioszegia hungarica</name>
    <dbReference type="NCBI Taxonomy" id="4972"/>
    <lineage>
        <taxon>Eukaryota</taxon>
        <taxon>Fungi</taxon>
        <taxon>Dikarya</taxon>
        <taxon>Basidiomycota</taxon>
        <taxon>Agaricomycotina</taxon>
        <taxon>Tremellomycetes</taxon>
        <taxon>Tremellales</taxon>
        <taxon>Bulleribasidiaceae</taxon>
        <taxon>Dioszegia</taxon>
    </lineage>
</organism>
<feature type="region of interest" description="Disordered" evidence="2">
    <location>
        <begin position="937"/>
        <end position="972"/>
    </location>
</feature>
<sequence>MATKTAPRAAAPLLNWFNLPTLPHPQHISEEGYERTEPSAGDVEPTKQLDDAMDGVGDELEAEPKLEEAVEAIEVEEEGEPLLDIAESLIFAQSLRQSRQRHMQRLLPHIFTHPPLSSHSKPRARGPPRSTFLYPTPPGPTAPLPYREYHGPRGGKTGGDPASPGASSPKPTEDAKSSSTIRSQIRAKRAADLDEIAPAHETECIARVTLTVGAFSYPETEVWIGRFVEPRPDAAKVNKADKRARVLAGEVEPPKKRVVPPVPKPSAAPAGLGGAARPVNQVPRPMPQVRPGAIAPTSGATAGSSTGPGTAAPRPALTPEAAINPDLIKKVNSAAATRPWLSDIIHKAARKQASKEELARLGRAVGRLNRGEDVDDGESAVAGPSGTVPVAASAVPARLTANADTTRSESPLTDEDEDDSDLSDLGGEMNGKGPPQVGGGGPPYGQPGSGDSAGSLGGIRPGAVFDAGQTSAGPPTSPRVPMTYPQLPPSTATPYPRQARPPPPPPISGFNPIPHNPFPRPPPLTSYVTPTSSSIPPSFAPQPATAMPPPPPPRPIYPRIPPFLFIAFKDAPTEKFLIPLGANSFISRAGGDHVTHPAPVAKAPPHPPPTPPLPSPQPVAAPVPPTPAAIPTPVPIEVPAIAAGKGRTRQSLGRGAKEAPTPPLTKEDPAAPPPDPPVPAPAEEPAPVVPPPPARIVEPPKPGTVILSTLMPTLEWEEPDWRELEKALPWNTPVPPRPPPVSAYPGGPGSSAPVTSVPGGMYPHDPTPGRPPAGLPSHPAPSLVQSLPRPVLNLGAVDLTPAEGDLQPMTIRLSGMDDHAWSRMKQIVDIVEMAELEVLGRKEPELLVVPEVTGLPAANSAPPHTSQLPPSSQPPHPLALQQVRETYLTRKKARFARLLGRVPSRSFLRLRTERADPALAEALSDKWAPRPYTITTKSLYTRSPPPDDGPELAYANPYSPEKPAKKRKSNANEPAVAFEMPVSLDALDERVEEGAKFAVGRRRGRPSGDKAPRKSGAGRPPKSRASVGGENGEEGSKKLGSRSKAGAICEGCASTSVKVWRKGPGGKGTLCKDCGDAYNAGTLGPLAAPGAMTGVKAEPSAEPPTADSPFPAEPTSMSHSMSHPHPRPSSMTGSDAPAPPHFDSSSHIIATPATASGQVAAQLSAAREDQMYTS</sequence>
<accession>A0AA38H6T1</accession>
<feature type="domain" description="GATA-type" evidence="3">
    <location>
        <begin position="1043"/>
        <end position="1075"/>
    </location>
</feature>
<feature type="compositionally biased region" description="Pro residues" evidence="2">
    <location>
        <begin position="732"/>
        <end position="742"/>
    </location>
</feature>
<dbReference type="GO" id="GO:0006355">
    <property type="term" value="P:regulation of DNA-templated transcription"/>
    <property type="evidence" value="ECO:0007669"/>
    <property type="project" value="InterPro"/>
</dbReference>
<feature type="region of interest" description="Disordered" evidence="2">
    <location>
        <begin position="645"/>
        <end position="700"/>
    </location>
</feature>
<feature type="compositionally biased region" description="Pro residues" evidence="2">
    <location>
        <begin position="765"/>
        <end position="774"/>
    </location>
</feature>
<evidence type="ECO:0000313" key="5">
    <source>
        <dbReference type="Proteomes" id="UP001164286"/>
    </source>
</evidence>
<keyword evidence="5" id="KW-1185">Reference proteome</keyword>
<feature type="compositionally biased region" description="Pro residues" evidence="2">
    <location>
        <begin position="514"/>
        <end position="524"/>
    </location>
</feature>
<feature type="compositionally biased region" description="Low complexity" evidence="2">
    <location>
        <begin position="291"/>
        <end position="313"/>
    </location>
</feature>
<protein>
    <recommendedName>
        <fullName evidence="3">GATA-type domain-containing protein</fullName>
    </recommendedName>
</protein>
<dbReference type="InterPro" id="IPR013088">
    <property type="entry name" value="Znf_NHR/GATA"/>
</dbReference>
<dbReference type="Gene3D" id="3.30.50.10">
    <property type="entry name" value="Erythroid Transcription Factor GATA-1, subunit A"/>
    <property type="match status" value="1"/>
</dbReference>
<evidence type="ECO:0000313" key="4">
    <source>
        <dbReference type="EMBL" id="KAI9635185.1"/>
    </source>
</evidence>
<feature type="compositionally biased region" description="Polar residues" evidence="2">
    <location>
        <begin position="1143"/>
        <end position="1161"/>
    </location>
</feature>
<keyword evidence="1" id="KW-0862">Zinc</keyword>
<name>A0AA38H6T1_9TREE</name>
<feature type="region of interest" description="Disordered" evidence="2">
    <location>
        <begin position="857"/>
        <end position="876"/>
    </location>
</feature>
<feature type="region of interest" description="Disordered" evidence="2">
    <location>
        <begin position="24"/>
        <end position="51"/>
    </location>
</feature>
<proteinExistence type="predicted"/>
<dbReference type="GeneID" id="77731853"/>
<evidence type="ECO:0000256" key="1">
    <source>
        <dbReference type="PROSITE-ProRule" id="PRU00094"/>
    </source>
</evidence>
<feature type="compositionally biased region" description="Polar residues" evidence="2">
    <location>
        <begin position="526"/>
        <end position="536"/>
    </location>
</feature>
<keyword evidence="1" id="KW-0863">Zinc-finger</keyword>
<feature type="region of interest" description="Disordered" evidence="2">
    <location>
        <begin position="255"/>
        <end position="317"/>
    </location>
</feature>
<feature type="region of interest" description="Disordered" evidence="2">
    <location>
        <begin position="587"/>
        <end position="631"/>
    </location>
</feature>
<feature type="region of interest" description="Disordered" evidence="2">
    <location>
        <begin position="110"/>
        <end position="186"/>
    </location>
</feature>
<feature type="compositionally biased region" description="Low complexity" evidence="2">
    <location>
        <begin position="1082"/>
        <end position="1091"/>
    </location>
</feature>
<dbReference type="Proteomes" id="UP001164286">
    <property type="component" value="Unassembled WGS sequence"/>
</dbReference>
<dbReference type="GO" id="GO:0008270">
    <property type="term" value="F:zinc ion binding"/>
    <property type="evidence" value="ECO:0007669"/>
    <property type="project" value="UniProtKB-KW"/>
</dbReference>
<evidence type="ECO:0000256" key="2">
    <source>
        <dbReference type="SAM" id="MobiDB-lite"/>
    </source>
</evidence>
<dbReference type="PRINTS" id="PR01217">
    <property type="entry name" value="PRICHEXTENSN"/>
</dbReference>
<dbReference type="RefSeq" id="XP_052944962.1">
    <property type="nucleotide sequence ID" value="XM_053092648.1"/>
</dbReference>
<dbReference type="InterPro" id="IPR000679">
    <property type="entry name" value="Znf_GATA"/>
</dbReference>
<gene>
    <name evidence="4" type="ORF">MKK02DRAFT_43865</name>
</gene>
<feature type="compositionally biased region" description="Pro residues" evidence="2">
    <location>
        <begin position="602"/>
        <end position="631"/>
    </location>
</feature>
<feature type="compositionally biased region" description="Basic and acidic residues" evidence="2">
    <location>
        <begin position="27"/>
        <end position="37"/>
    </location>
</feature>